<comment type="caution">
    <text evidence="2">The sequence shown here is derived from an EMBL/GenBank/DDBJ whole genome shotgun (WGS) entry which is preliminary data.</text>
</comment>
<dbReference type="Proteomes" id="UP001152649">
    <property type="component" value="Unassembled WGS sequence"/>
</dbReference>
<organism evidence="2 3">
    <name type="scientific">Penicillium salamii</name>
    <dbReference type="NCBI Taxonomy" id="1612424"/>
    <lineage>
        <taxon>Eukaryota</taxon>
        <taxon>Fungi</taxon>
        <taxon>Dikarya</taxon>
        <taxon>Ascomycota</taxon>
        <taxon>Pezizomycotina</taxon>
        <taxon>Eurotiomycetes</taxon>
        <taxon>Eurotiomycetidae</taxon>
        <taxon>Eurotiales</taxon>
        <taxon>Aspergillaceae</taxon>
        <taxon>Penicillium</taxon>
    </lineage>
</organism>
<evidence type="ECO:0000313" key="3">
    <source>
        <dbReference type="Proteomes" id="UP001152649"/>
    </source>
</evidence>
<dbReference type="EMBL" id="CAJVPG010000005">
    <property type="protein sequence ID" value="CAG8220904.1"/>
    <property type="molecule type" value="Genomic_DNA"/>
</dbReference>
<gene>
    <name evidence="2" type="ORF">PSALAMII_LOCUS53</name>
</gene>
<proteinExistence type="predicted"/>
<sequence length="366" mass="40839">METPSFAPDRTSQSSHLSDSSSFTTHSTMPAGNTELSELSIRSRDVDRGSKQISPVSDLLDSSSPLFQYPKFNPSNAAEDCFETEIHPTTTRTALIINRPSSREEIEVAINMIKKQFDSGCPPPSQYLLVKCIPSKLFKALMEDQETPKGVCVLILHHKQEILYRIMPGAWHQLIVQRFNQWIDITLGAMGVSFWDSNPPDYDLAGSTRRIGSASEKEPDASFYPGGLPVPEGPVVAWPSLVLEAGVSESLAQLRADAQWWYANSGHRTNIVVLISAQFHSQSHSQCHSPDMSIEIWTEVENQSELRTRGWQSQVLQCTQRASFTNGVVSGPVLVIPFQNLMRRPAQNPTETDLELTPEFILKICR</sequence>
<dbReference type="AlphaFoldDB" id="A0A9W4N1J2"/>
<evidence type="ECO:0000256" key="1">
    <source>
        <dbReference type="SAM" id="MobiDB-lite"/>
    </source>
</evidence>
<protein>
    <submittedName>
        <fullName evidence="2">Uncharacterized protein</fullName>
    </submittedName>
</protein>
<feature type="region of interest" description="Disordered" evidence="1">
    <location>
        <begin position="1"/>
        <end position="59"/>
    </location>
</feature>
<feature type="compositionally biased region" description="Low complexity" evidence="1">
    <location>
        <begin position="11"/>
        <end position="28"/>
    </location>
</feature>
<evidence type="ECO:0000313" key="2">
    <source>
        <dbReference type="EMBL" id="CAG8220904.1"/>
    </source>
</evidence>
<feature type="compositionally biased region" description="Basic and acidic residues" evidence="1">
    <location>
        <begin position="41"/>
        <end position="50"/>
    </location>
</feature>
<keyword evidence="3" id="KW-1185">Reference proteome</keyword>
<accession>A0A9W4N1J2</accession>
<reference evidence="2" key="1">
    <citation type="submission" date="2021-07" db="EMBL/GenBank/DDBJ databases">
        <authorList>
            <person name="Branca A.L. A."/>
        </authorList>
    </citation>
    <scope>NUCLEOTIDE SEQUENCE</scope>
</reference>
<name>A0A9W4N1J2_9EURO</name>
<dbReference type="OrthoDB" id="76567at2759"/>